<dbReference type="EMBL" id="CACSHJ010000096">
    <property type="protein sequence ID" value="CAA0404995.1"/>
    <property type="molecule type" value="Genomic_DNA"/>
</dbReference>
<gene>
    <name evidence="1" type="ORF">C24_LOCUS23281</name>
</gene>
<protein>
    <submittedName>
        <fullName evidence="1">Uncharacterized protein</fullName>
    </submittedName>
</protein>
<name>A0A5S9Y7F7_ARATH</name>
<dbReference type="AlphaFoldDB" id="A0A5S9Y7F7"/>
<proteinExistence type="predicted"/>
<organism evidence="1 2">
    <name type="scientific">Arabidopsis thaliana</name>
    <name type="common">Mouse-ear cress</name>
    <dbReference type="NCBI Taxonomy" id="3702"/>
    <lineage>
        <taxon>Eukaryota</taxon>
        <taxon>Viridiplantae</taxon>
        <taxon>Streptophyta</taxon>
        <taxon>Embryophyta</taxon>
        <taxon>Tracheophyta</taxon>
        <taxon>Spermatophyta</taxon>
        <taxon>Magnoliopsida</taxon>
        <taxon>eudicotyledons</taxon>
        <taxon>Gunneridae</taxon>
        <taxon>Pentapetalae</taxon>
        <taxon>rosids</taxon>
        <taxon>malvids</taxon>
        <taxon>Brassicales</taxon>
        <taxon>Brassicaceae</taxon>
        <taxon>Camelineae</taxon>
        <taxon>Arabidopsis</taxon>
    </lineage>
</organism>
<reference evidence="1 2" key="1">
    <citation type="submission" date="2019-12" db="EMBL/GenBank/DDBJ databases">
        <authorList>
            <person name="Jiao W.-B."/>
            <person name="Schneeberger K."/>
        </authorList>
    </citation>
    <scope>NUCLEOTIDE SEQUENCE [LARGE SCALE GENOMIC DNA]</scope>
    <source>
        <strain evidence="2">cv. C24</strain>
    </source>
</reference>
<sequence length="68" mass="7622">MVEAARHYDLGSKEWGLPLLPQPCIILSFAHRVLSCTICHGSFGYICEAQVYVLSLCVRPTTKCVWIP</sequence>
<accession>A0A5S9Y7F7</accession>
<evidence type="ECO:0000313" key="2">
    <source>
        <dbReference type="Proteomes" id="UP000434276"/>
    </source>
</evidence>
<dbReference type="Proteomes" id="UP000434276">
    <property type="component" value="Unassembled WGS sequence"/>
</dbReference>
<evidence type="ECO:0000313" key="1">
    <source>
        <dbReference type="EMBL" id="CAA0404995.1"/>
    </source>
</evidence>